<reference evidence="1" key="1">
    <citation type="submission" date="2018-06" db="EMBL/GenBank/DDBJ databases">
        <authorList>
            <person name="Zhirakovskaya E."/>
        </authorList>
    </citation>
    <scope>NUCLEOTIDE SEQUENCE</scope>
</reference>
<proteinExistence type="predicted"/>
<sequence>MLGQVHSHFRTQFLFGVVVASLFLSACFSSKNRRPDWVDRPSSAEGSAVGAASYEIFGEIKAREKAVMKALLSLALQKGGTVDLESSVENRQVLSRHNASESFNEQASITTRAIVSGKEIPVNAQIKAFWKDVEGRRIWVLLVEE</sequence>
<dbReference type="AlphaFoldDB" id="A0A3B1CJV0"/>
<evidence type="ECO:0000313" key="1">
    <source>
        <dbReference type="EMBL" id="VAX30489.1"/>
    </source>
</evidence>
<name>A0A3B1CJV0_9ZZZZ</name>
<gene>
    <name evidence="1" type="ORF">MNBD_NITROSPIRAE01-735</name>
</gene>
<evidence type="ECO:0008006" key="2">
    <source>
        <dbReference type="Google" id="ProtNLM"/>
    </source>
</evidence>
<accession>A0A3B1CJV0</accession>
<protein>
    <recommendedName>
        <fullName evidence="2">Lipoprotein</fullName>
    </recommendedName>
</protein>
<organism evidence="1">
    <name type="scientific">hydrothermal vent metagenome</name>
    <dbReference type="NCBI Taxonomy" id="652676"/>
    <lineage>
        <taxon>unclassified sequences</taxon>
        <taxon>metagenomes</taxon>
        <taxon>ecological metagenomes</taxon>
    </lineage>
</organism>
<dbReference type="EMBL" id="UOGF01000060">
    <property type="protein sequence ID" value="VAX30489.1"/>
    <property type="molecule type" value="Genomic_DNA"/>
</dbReference>